<dbReference type="EMBL" id="BAVR01000009">
    <property type="protein sequence ID" value="GAE87700.1"/>
    <property type="molecule type" value="Genomic_DNA"/>
</dbReference>
<evidence type="ECO:0000256" key="3">
    <source>
        <dbReference type="ARBA" id="ARBA00023136"/>
    </source>
</evidence>
<keyword evidence="1" id="KW-1003">Cell membrane</keyword>
<dbReference type="AlphaFoldDB" id="W4V2J2"/>
<keyword evidence="2" id="KW-0732">Signal</keyword>
<dbReference type="PANTHER" id="PTHR43649:SF33">
    <property type="entry name" value="POLYGALACTURONAN_RHAMNOGALACTURONAN-BINDING PROTEIN YTCQ"/>
    <property type="match status" value="1"/>
</dbReference>
<dbReference type="Gene3D" id="3.40.190.10">
    <property type="entry name" value="Periplasmic binding protein-like II"/>
    <property type="match status" value="2"/>
</dbReference>
<dbReference type="STRING" id="1294263.JCM21531_1093"/>
<evidence type="ECO:0000256" key="5">
    <source>
        <dbReference type="ARBA" id="ARBA00023288"/>
    </source>
</evidence>
<dbReference type="SUPFAM" id="SSF53850">
    <property type="entry name" value="Periplasmic binding protein-like II"/>
    <property type="match status" value="1"/>
</dbReference>
<dbReference type="Pfam" id="PF01547">
    <property type="entry name" value="SBP_bac_1"/>
    <property type="match status" value="1"/>
</dbReference>
<evidence type="ECO:0000256" key="1">
    <source>
        <dbReference type="ARBA" id="ARBA00022475"/>
    </source>
</evidence>
<evidence type="ECO:0000313" key="7">
    <source>
        <dbReference type="Proteomes" id="UP000019109"/>
    </source>
</evidence>
<dbReference type="InterPro" id="IPR006059">
    <property type="entry name" value="SBP"/>
</dbReference>
<keyword evidence="5" id="KW-0449">Lipoprotein</keyword>
<evidence type="ECO:0000256" key="4">
    <source>
        <dbReference type="ARBA" id="ARBA00023139"/>
    </source>
</evidence>
<keyword evidence="7" id="KW-1185">Reference proteome</keyword>
<dbReference type="Proteomes" id="UP000019109">
    <property type="component" value="Unassembled WGS sequence"/>
</dbReference>
<gene>
    <name evidence="6" type="ORF">JCM21531_1093</name>
</gene>
<evidence type="ECO:0000256" key="2">
    <source>
        <dbReference type="ARBA" id="ARBA00022729"/>
    </source>
</evidence>
<dbReference type="PANTHER" id="PTHR43649">
    <property type="entry name" value="ARABINOSE-BINDING PROTEIN-RELATED"/>
    <property type="match status" value="1"/>
</dbReference>
<dbReference type="InterPro" id="IPR050490">
    <property type="entry name" value="Bact_solute-bd_prot1"/>
</dbReference>
<comment type="caution">
    <text evidence="6">The sequence shown here is derived from an EMBL/GenBank/DDBJ whole genome shotgun (WGS) entry which is preliminary data.</text>
</comment>
<keyword evidence="3" id="KW-0472">Membrane</keyword>
<proteinExistence type="predicted"/>
<organism evidence="6 7">
    <name type="scientific">Acetivibrio straminisolvens JCM 21531</name>
    <dbReference type="NCBI Taxonomy" id="1294263"/>
    <lineage>
        <taxon>Bacteria</taxon>
        <taxon>Bacillati</taxon>
        <taxon>Bacillota</taxon>
        <taxon>Clostridia</taxon>
        <taxon>Eubacteriales</taxon>
        <taxon>Oscillospiraceae</taxon>
        <taxon>Acetivibrio</taxon>
    </lineage>
</organism>
<name>W4V2J2_9FIRM</name>
<keyword evidence="4" id="KW-0564">Palmitate</keyword>
<evidence type="ECO:0000313" key="6">
    <source>
        <dbReference type="EMBL" id="GAE87700.1"/>
    </source>
</evidence>
<reference evidence="6" key="1">
    <citation type="journal article" date="2014" name="Genome Announc.">
        <title>Draft Genome Sequence of Clostridium straminisolvens Strain JCM 21531T, Isolated from a Cellulose-Degrading Bacterial Community.</title>
        <authorList>
            <person name="Yuki M."/>
            <person name="Oshima K."/>
            <person name="Suda W."/>
            <person name="Sakamoto M."/>
            <person name="Kitamura K."/>
            <person name="Iida T."/>
            <person name="Hattori M."/>
            <person name="Ohkuma M."/>
        </authorList>
    </citation>
    <scope>NUCLEOTIDE SEQUENCE [LARGE SCALE GENOMIC DNA]</scope>
    <source>
        <strain evidence="6">JCM 21531</strain>
    </source>
</reference>
<sequence>MFTGCQKDIKTGDNTSDKRVKLTFCMSQTGWGGEAVDPELMKEVEKYIEEKTNTDLEIIAPPQSSYNDRLNVMLTTGEIPDIFVVRKAMDNLQVIASRGYTIPMDNLIENVPEITSLVDPEYLDYLRVNGSLHAVPMYVPLSKILWIRKDYMDKYELNLSEIPTTEEFYNEMKKLSGKGIIPFTFPKFLDNLPFFFNPFGAYYGIGIDENGKYYDGFNTPEAREALLYVAKLYQEKILDQEFLTNENATIREKLISGKAASAIDYFNRYIYFVNESGKVNESTDFIPIYELKGPNGHGGNLNEAIQDVICISSKTKYPEKAMEVIKFYFYSQEGVKLRCLGVEDKHYTIEDGFIKPTEKAKNSGYKYDIYQFMFYYPQISDFEFRWDEKTESLLPSQLKFAQEANKHLGPKYLVPGGKSELYDKNISTYKKKIDEISSKIILGTVTVDEGYKEYEEFWRSIKGDKMLEELNN</sequence>
<accession>W4V2J2</accession>
<protein>
    <submittedName>
        <fullName evidence="6">ABC transporter</fullName>
    </submittedName>
</protein>